<feature type="region of interest" description="Disordered" evidence="5">
    <location>
        <begin position="113"/>
        <end position="137"/>
    </location>
</feature>
<sequence>MALYENNIKLKGFLGKDAENFATKQQKTFTVLSLATKSGYKDKQKNEWVNHTEWHRIVAFGKPADYAKNLKKGDYVEIEGELRSTEYDVQVGEGKKKTTVKRRGWEVRASIVKKLAQPESSRGENPDAEPITEDDAA</sequence>
<feature type="compositionally biased region" description="Acidic residues" evidence="5">
    <location>
        <begin position="126"/>
        <end position="137"/>
    </location>
</feature>
<dbReference type="GO" id="GO:0006260">
    <property type="term" value="P:DNA replication"/>
    <property type="evidence" value="ECO:0007669"/>
    <property type="project" value="InterPro"/>
</dbReference>
<proteinExistence type="predicted"/>
<keyword evidence="3" id="KW-0694">RNA-binding</keyword>
<dbReference type="PIRSF" id="PIRSF002070">
    <property type="entry name" value="SSB"/>
    <property type="match status" value="1"/>
</dbReference>
<dbReference type="CDD" id="cd04496">
    <property type="entry name" value="SSB_OBF"/>
    <property type="match status" value="1"/>
</dbReference>
<dbReference type="Proteomes" id="UP000569092">
    <property type="component" value="Unassembled WGS sequence"/>
</dbReference>
<dbReference type="PANTHER" id="PTHR10302">
    <property type="entry name" value="SINGLE-STRANDED DNA-BINDING PROTEIN"/>
    <property type="match status" value="1"/>
</dbReference>
<evidence type="ECO:0000256" key="4">
    <source>
        <dbReference type="RuleBase" id="RU000524"/>
    </source>
</evidence>
<gene>
    <name evidence="6" type="ORF">HDF10_001327</name>
</gene>
<keyword evidence="1 2" id="KW-0238">DNA-binding</keyword>
<dbReference type="Pfam" id="PF00436">
    <property type="entry name" value="SSB"/>
    <property type="match status" value="1"/>
</dbReference>
<dbReference type="Gene3D" id="2.40.50.140">
    <property type="entry name" value="Nucleic acid-binding proteins"/>
    <property type="match status" value="1"/>
</dbReference>
<evidence type="ECO:0000313" key="7">
    <source>
        <dbReference type="Proteomes" id="UP000569092"/>
    </source>
</evidence>
<dbReference type="PANTHER" id="PTHR10302:SF0">
    <property type="entry name" value="SINGLE-STRANDED DNA-BINDING PROTEIN, MITOCHONDRIAL"/>
    <property type="match status" value="1"/>
</dbReference>
<dbReference type="PROSITE" id="PS50935">
    <property type="entry name" value="SSB"/>
    <property type="match status" value="1"/>
</dbReference>
<organism evidence="6 7">
    <name type="scientific">Tunturiibacter lichenicola</name>
    <dbReference type="NCBI Taxonomy" id="2051959"/>
    <lineage>
        <taxon>Bacteria</taxon>
        <taxon>Pseudomonadati</taxon>
        <taxon>Acidobacteriota</taxon>
        <taxon>Terriglobia</taxon>
        <taxon>Terriglobales</taxon>
        <taxon>Acidobacteriaceae</taxon>
        <taxon>Tunturiibacter</taxon>
    </lineage>
</organism>
<accession>A0A7W8N2F5</accession>
<dbReference type="GO" id="GO:0009295">
    <property type="term" value="C:nucleoid"/>
    <property type="evidence" value="ECO:0007669"/>
    <property type="project" value="TreeGrafter"/>
</dbReference>
<reference evidence="6 7" key="1">
    <citation type="submission" date="2020-08" db="EMBL/GenBank/DDBJ databases">
        <title>Genomic Encyclopedia of Type Strains, Phase IV (KMG-V): Genome sequencing to study the core and pangenomes of soil and plant-associated prokaryotes.</title>
        <authorList>
            <person name="Whitman W."/>
        </authorList>
    </citation>
    <scope>NUCLEOTIDE SEQUENCE [LARGE SCALE GENOMIC DNA]</scope>
    <source>
        <strain evidence="6 7">M8US30</strain>
    </source>
</reference>
<comment type="caution">
    <text evidence="6">The sequence shown here is derived from an EMBL/GenBank/DDBJ whole genome shotgun (WGS) entry which is preliminary data.</text>
</comment>
<dbReference type="SUPFAM" id="SSF50249">
    <property type="entry name" value="Nucleic acid-binding proteins"/>
    <property type="match status" value="1"/>
</dbReference>
<dbReference type="GO" id="GO:0003723">
    <property type="term" value="F:RNA binding"/>
    <property type="evidence" value="ECO:0007669"/>
    <property type="project" value="UniProtKB-KW"/>
</dbReference>
<evidence type="ECO:0000256" key="1">
    <source>
        <dbReference type="ARBA" id="ARBA00023125"/>
    </source>
</evidence>
<dbReference type="InterPro" id="IPR012340">
    <property type="entry name" value="NA-bd_OB-fold"/>
</dbReference>
<evidence type="ECO:0000313" key="6">
    <source>
        <dbReference type="EMBL" id="MBB5343352.1"/>
    </source>
</evidence>
<protein>
    <recommendedName>
        <fullName evidence="2 4">Single-stranded DNA-binding protein</fullName>
    </recommendedName>
</protein>
<dbReference type="AlphaFoldDB" id="A0A7W8N2F5"/>
<dbReference type="NCBIfam" id="TIGR00621">
    <property type="entry name" value="ssb"/>
    <property type="match status" value="1"/>
</dbReference>
<dbReference type="InterPro" id="IPR000424">
    <property type="entry name" value="Primosome_PriB/ssb"/>
</dbReference>
<name>A0A7W8N2F5_9BACT</name>
<dbReference type="PROSITE" id="PS50889">
    <property type="entry name" value="S4"/>
    <property type="match status" value="1"/>
</dbReference>
<dbReference type="GO" id="GO:0003697">
    <property type="term" value="F:single-stranded DNA binding"/>
    <property type="evidence" value="ECO:0007669"/>
    <property type="project" value="InterPro"/>
</dbReference>
<evidence type="ECO:0000256" key="2">
    <source>
        <dbReference type="PIRNR" id="PIRNR002070"/>
    </source>
</evidence>
<dbReference type="InterPro" id="IPR011344">
    <property type="entry name" value="ssDNA-bd"/>
</dbReference>
<evidence type="ECO:0000256" key="3">
    <source>
        <dbReference type="PROSITE-ProRule" id="PRU00182"/>
    </source>
</evidence>
<dbReference type="EMBL" id="JACHDZ010000002">
    <property type="protein sequence ID" value="MBB5343352.1"/>
    <property type="molecule type" value="Genomic_DNA"/>
</dbReference>
<evidence type="ECO:0000256" key="5">
    <source>
        <dbReference type="SAM" id="MobiDB-lite"/>
    </source>
</evidence>